<name>A0A183PMG0_9TREM</name>
<evidence type="ECO:0000256" key="1">
    <source>
        <dbReference type="SAM" id="MobiDB-lite"/>
    </source>
</evidence>
<protein>
    <submittedName>
        <fullName evidence="2">Uncharacterized protein</fullName>
    </submittedName>
</protein>
<keyword evidence="3" id="KW-1185">Reference proteome</keyword>
<dbReference type="AlphaFoldDB" id="A0A183PMG0"/>
<feature type="region of interest" description="Disordered" evidence="1">
    <location>
        <begin position="1"/>
        <end position="33"/>
    </location>
</feature>
<gene>
    <name evidence="2" type="ORF">SMTD_LOCUS15546</name>
</gene>
<reference evidence="2 3" key="1">
    <citation type="submission" date="2018-11" db="EMBL/GenBank/DDBJ databases">
        <authorList>
            <consortium name="Pathogen Informatics"/>
        </authorList>
    </citation>
    <scope>NUCLEOTIDE SEQUENCE [LARGE SCALE GENOMIC DNA]</scope>
    <source>
        <strain>Denwood</strain>
        <strain evidence="3">Zambia</strain>
    </source>
</reference>
<feature type="compositionally biased region" description="Polar residues" evidence="1">
    <location>
        <begin position="1"/>
        <end position="19"/>
    </location>
</feature>
<sequence>MMNNMEQKSHMSLNQSIEKQLQQSSSSSSQLSIETRIPLKNILKDDDIMSNSTITNEINNQINKQNLQLKQDHVDDRIECIENEINFQLISDQKSTDHKNIDYCKVNKTVHYPMDDCSQTNNQRSDFV</sequence>
<dbReference type="STRING" id="31246.A0A183PMG0"/>
<evidence type="ECO:0000313" key="2">
    <source>
        <dbReference type="EMBL" id="VDP68893.1"/>
    </source>
</evidence>
<dbReference type="EMBL" id="UZAL01035996">
    <property type="protein sequence ID" value="VDP68893.1"/>
    <property type="molecule type" value="Genomic_DNA"/>
</dbReference>
<organism evidence="2 3">
    <name type="scientific">Schistosoma mattheei</name>
    <dbReference type="NCBI Taxonomy" id="31246"/>
    <lineage>
        <taxon>Eukaryota</taxon>
        <taxon>Metazoa</taxon>
        <taxon>Spiralia</taxon>
        <taxon>Lophotrochozoa</taxon>
        <taxon>Platyhelminthes</taxon>
        <taxon>Trematoda</taxon>
        <taxon>Digenea</taxon>
        <taxon>Strigeidida</taxon>
        <taxon>Schistosomatoidea</taxon>
        <taxon>Schistosomatidae</taxon>
        <taxon>Schistosoma</taxon>
    </lineage>
</organism>
<evidence type="ECO:0000313" key="3">
    <source>
        <dbReference type="Proteomes" id="UP000269396"/>
    </source>
</evidence>
<feature type="compositionally biased region" description="Low complexity" evidence="1">
    <location>
        <begin position="20"/>
        <end position="32"/>
    </location>
</feature>
<proteinExistence type="predicted"/>
<accession>A0A183PMG0</accession>
<dbReference type="Proteomes" id="UP000269396">
    <property type="component" value="Unassembled WGS sequence"/>
</dbReference>